<keyword evidence="4" id="KW-1185">Reference proteome</keyword>
<gene>
    <name evidence="3" type="ORF">H8702_03355</name>
</gene>
<comment type="caution">
    <text evidence="3">The sequence shown here is derived from an EMBL/GenBank/DDBJ whole genome shotgun (WGS) entry which is preliminary data.</text>
</comment>
<protein>
    <submittedName>
        <fullName evidence="3">Glycosyltransferase</fullName>
    </submittedName>
</protein>
<organism evidence="3 4">
    <name type="scientific">Massiliimalia timonensis</name>
    <dbReference type="NCBI Taxonomy" id="1987501"/>
    <lineage>
        <taxon>Bacteria</taxon>
        <taxon>Bacillati</taxon>
        <taxon>Bacillota</taxon>
        <taxon>Clostridia</taxon>
        <taxon>Eubacteriales</taxon>
        <taxon>Oscillospiraceae</taxon>
        <taxon>Massiliimalia</taxon>
    </lineage>
</organism>
<name>A0A8J6PAB5_9FIRM</name>
<proteinExistence type="predicted"/>
<dbReference type="GO" id="GO:0016757">
    <property type="term" value="F:glycosyltransferase activity"/>
    <property type="evidence" value="ECO:0007669"/>
    <property type="project" value="InterPro"/>
</dbReference>
<dbReference type="Gene3D" id="3.40.50.2000">
    <property type="entry name" value="Glycogen Phosphorylase B"/>
    <property type="match status" value="2"/>
</dbReference>
<dbReference type="PANTHER" id="PTHR45947:SF3">
    <property type="entry name" value="SULFOQUINOVOSYL TRANSFERASE SQD2"/>
    <property type="match status" value="1"/>
</dbReference>
<feature type="domain" description="Glycosyl transferase family 1" evidence="1">
    <location>
        <begin position="197"/>
        <end position="341"/>
    </location>
</feature>
<dbReference type="RefSeq" id="WP_093988568.1">
    <property type="nucleotide sequence ID" value="NZ_FYDD01000003.1"/>
</dbReference>
<dbReference type="SUPFAM" id="SSF53756">
    <property type="entry name" value="UDP-Glycosyltransferase/glycogen phosphorylase"/>
    <property type="match status" value="1"/>
</dbReference>
<feature type="domain" description="Glycosyltransferase subfamily 4-like N-terminal" evidence="2">
    <location>
        <begin position="14"/>
        <end position="184"/>
    </location>
</feature>
<sequence length="418" mass="48081">MNIALFTETYLPYINGVVTHVKSLKDGLERAGHKVLVVSADINTHRHYIENGVLWCPAKEFKRFYDYGLASPVSLKRLRMIKRFKPDIIHIHNEFGVGLSGIAIAKILKVPLVYTLHTMYDDYLYYIAPKPLIPVVRRFSHRYFRFLGKRAAAITGPSPKVQEFLSECGVAKKVNVVPNPVELDKFQLECVDQEKVKQIKEKYHIQDDELIVCFCGRLGREKSVDVLLDYFAQTVDRADKIRLLVIGEGPSRPELEEQARKLKIDDVVTFTGKVMHDELVNYYACCNLYVTTSLSDTNSISMLEAMATGLPVLHRFDKLNEGQIVMGVNGYIFYDAEEMYSQMLKYKSLSDEQKLALRHSVIESVKKSGQENLAHYLLDVYHHLEVENENHSKRHGKKRKLSVFELDVFHHGDQDKEE</sequence>
<accession>A0A8J6PAB5</accession>
<dbReference type="PANTHER" id="PTHR45947">
    <property type="entry name" value="SULFOQUINOVOSYL TRANSFERASE SQD2"/>
    <property type="match status" value="1"/>
</dbReference>
<reference evidence="3" key="1">
    <citation type="submission" date="2020-08" db="EMBL/GenBank/DDBJ databases">
        <title>Genome public.</title>
        <authorList>
            <person name="Liu C."/>
            <person name="Sun Q."/>
        </authorList>
    </citation>
    <scope>NUCLEOTIDE SEQUENCE</scope>
    <source>
        <strain evidence="3">NSJ-15</strain>
    </source>
</reference>
<dbReference type="InterPro" id="IPR050194">
    <property type="entry name" value="Glycosyltransferase_grp1"/>
</dbReference>
<evidence type="ECO:0000259" key="2">
    <source>
        <dbReference type="Pfam" id="PF13439"/>
    </source>
</evidence>
<dbReference type="InterPro" id="IPR028098">
    <property type="entry name" value="Glyco_trans_4-like_N"/>
</dbReference>
<evidence type="ECO:0000259" key="1">
    <source>
        <dbReference type="Pfam" id="PF00534"/>
    </source>
</evidence>
<evidence type="ECO:0000313" key="3">
    <source>
        <dbReference type="EMBL" id="MBC8610162.1"/>
    </source>
</evidence>
<dbReference type="AlphaFoldDB" id="A0A8J6PAB5"/>
<dbReference type="Proteomes" id="UP000632659">
    <property type="component" value="Unassembled WGS sequence"/>
</dbReference>
<dbReference type="OrthoDB" id="9802525at2"/>
<dbReference type="Pfam" id="PF00534">
    <property type="entry name" value="Glycos_transf_1"/>
    <property type="match status" value="1"/>
</dbReference>
<dbReference type="EMBL" id="JACRTL010000001">
    <property type="protein sequence ID" value="MBC8610162.1"/>
    <property type="molecule type" value="Genomic_DNA"/>
</dbReference>
<dbReference type="InterPro" id="IPR001296">
    <property type="entry name" value="Glyco_trans_1"/>
</dbReference>
<dbReference type="Pfam" id="PF13439">
    <property type="entry name" value="Glyco_transf_4"/>
    <property type="match status" value="1"/>
</dbReference>
<evidence type="ECO:0000313" key="4">
    <source>
        <dbReference type="Proteomes" id="UP000632659"/>
    </source>
</evidence>